<dbReference type="InterPro" id="IPR048493">
    <property type="entry name" value="DUF1980_N"/>
</dbReference>
<comment type="caution">
    <text evidence="4">The sequence shown here is derived from an EMBL/GenBank/DDBJ whole genome shotgun (WGS) entry which is preliminary data.</text>
</comment>
<dbReference type="Pfam" id="PF21537">
    <property type="entry name" value="DUF1980_C"/>
    <property type="match status" value="1"/>
</dbReference>
<feature type="transmembrane region" description="Helical" evidence="1">
    <location>
        <begin position="33"/>
        <end position="57"/>
    </location>
</feature>
<evidence type="ECO:0000256" key="1">
    <source>
        <dbReference type="SAM" id="Phobius"/>
    </source>
</evidence>
<evidence type="ECO:0000313" key="4">
    <source>
        <dbReference type="EMBL" id="MCA9379341.1"/>
    </source>
</evidence>
<protein>
    <submittedName>
        <fullName evidence="4">TIGR03943 family protein</fullName>
    </submittedName>
</protein>
<dbReference type="PANTHER" id="PTHR40047">
    <property type="entry name" value="UPF0703 PROTEIN YCGQ"/>
    <property type="match status" value="1"/>
</dbReference>
<feature type="domain" description="DUF1980" evidence="2">
    <location>
        <begin position="8"/>
        <end position="146"/>
    </location>
</feature>
<dbReference type="Pfam" id="PF09323">
    <property type="entry name" value="DUF1980"/>
    <property type="match status" value="1"/>
</dbReference>
<dbReference type="InterPro" id="IPR048447">
    <property type="entry name" value="DUF1980_C"/>
</dbReference>
<evidence type="ECO:0000259" key="2">
    <source>
        <dbReference type="Pfam" id="PF09323"/>
    </source>
</evidence>
<keyword evidence="1" id="KW-0472">Membrane</keyword>
<dbReference type="InterPro" id="IPR052955">
    <property type="entry name" value="UPF0703_membrane_permease"/>
</dbReference>
<proteinExistence type="predicted"/>
<organism evidence="4 5">
    <name type="scientific">Candidatus Dojkabacteria bacterium</name>
    <dbReference type="NCBI Taxonomy" id="2099670"/>
    <lineage>
        <taxon>Bacteria</taxon>
        <taxon>Candidatus Dojkabacteria</taxon>
    </lineage>
</organism>
<dbReference type="NCBIfam" id="TIGR03943">
    <property type="entry name" value="TIGR03943 family putative permease subunit"/>
    <property type="match status" value="1"/>
</dbReference>
<reference evidence="4" key="2">
    <citation type="journal article" date="2021" name="Microbiome">
        <title>Successional dynamics and alternative stable states in a saline activated sludge microbial community over 9 years.</title>
        <authorList>
            <person name="Wang Y."/>
            <person name="Ye J."/>
            <person name="Ju F."/>
            <person name="Liu L."/>
            <person name="Boyd J.A."/>
            <person name="Deng Y."/>
            <person name="Parks D.H."/>
            <person name="Jiang X."/>
            <person name="Yin X."/>
            <person name="Woodcroft B.J."/>
            <person name="Tyson G.W."/>
            <person name="Hugenholtz P."/>
            <person name="Polz M.F."/>
            <person name="Zhang T."/>
        </authorList>
    </citation>
    <scope>NUCLEOTIDE SEQUENCE</scope>
    <source>
        <strain evidence="4">HKST-UBA12</strain>
    </source>
</reference>
<accession>A0A955I7U9</accession>
<dbReference type="EMBL" id="JAGQLI010000148">
    <property type="protein sequence ID" value="MCA9379341.1"/>
    <property type="molecule type" value="Genomic_DNA"/>
</dbReference>
<dbReference type="Proteomes" id="UP000760819">
    <property type="component" value="Unassembled WGS sequence"/>
</dbReference>
<evidence type="ECO:0000259" key="3">
    <source>
        <dbReference type="Pfam" id="PF21537"/>
    </source>
</evidence>
<evidence type="ECO:0000313" key="5">
    <source>
        <dbReference type="Proteomes" id="UP000760819"/>
    </source>
</evidence>
<dbReference type="AlphaFoldDB" id="A0A955I7U9"/>
<name>A0A955I7U9_9BACT</name>
<feature type="domain" description="DUF1980" evidence="3">
    <location>
        <begin position="189"/>
        <end position="287"/>
    </location>
</feature>
<keyword evidence="1" id="KW-1133">Transmembrane helix</keyword>
<dbReference type="PANTHER" id="PTHR40047:SF1">
    <property type="entry name" value="UPF0703 PROTEIN YCGQ"/>
    <property type="match status" value="1"/>
</dbReference>
<feature type="transmembrane region" description="Helical" evidence="1">
    <location>
        <begin position="78"/>
        <end position="104"/>
    </location>
</feature>
<sequence>MNKTFSYLTILIVGVFALRLVATGELAYYINPGYIPFATLASSLCVMVGVGGVVWVGGKSVSQLAVRKLASFLKDRKLWLVMLSVALSFITLPGVILLIVVLFIEVPDSGFDKFLRQNQFYYLLVVVMLVAAWIIPAKPLGSEAAGQLTGNLNNIIASGQEPSTLSLFSFDSSKFDIGEWIKRINYDPDLDNYIGKEVNVIGFVHHPAELGEDYFLASRFVISCCAVDARPIGLPVEFPGWQGQYALDSWVQVNGKFTIQELDGERTLIISPDEITQVDQPATPYIY</sequence>
<dbReference type="InterPro" id="IPR015402">
    <property type="entry name" value="DUF1980"/>
</dbReference>
<feature type="transmembrane region" description="Helical" evidence="1">
    <location>
        <begin position="119"/>
        <end position="137"/>
    </location>
</feature>
<gene>
    <name evidence="4" type="ORF">KC640_02845</name>
</gene>
<reference evidence="4" key="1">
    <citation type="submission" date="2020-04" db="EMBL/GenBank/DDBJ databases">
        <authorList>
            <person name="Zhang T."/>
        </authorList>
    </citation>
    <scope>NUCLEOTIDE SEQUENCE</scope>
    <source>
        <strain evidence="4">HKST-UBA12</strain>
    </source>
</reference>
<keyword evidence="1" id="KW-0812">Transmembrane</keyword>